<evidence type="ECO:0000313" key="4">
    <source>
        <dbReference type="WBParaSite" id="ECPE_0001564601-mRNA-1"/>
    </source>
</evidence>
<keyword evidence="3" id="KW-1185">Reference proteome</keyword>
<evidence type="ECO:0000313" key="2">
    <source>
        <dbReference type="EMBL" id="VDP92878.1"/>
    </source>
</evidence>
<dbReference type="EMBL" id="UZAN01061156">
    <property type="protein sequence ID" value="VDP92878.1"/>
    <property type="molecule type" value="Genomic_DNA"/>
</dbReference>
<keyword evidence="1" id="KW-1133">Transmembrane helix</keyword>
<reference evidence="4" key="1">
    <citation type="submission" date="2016-06" db="UniProtKB">
        <authorList>
            <consortium name="WormBaseParasite"/>
        </authorList>
    </citation>
    <scope>IDENTIFICATION</scope>
</reference>
<keyword evidence="1" id="KW-0812">Transmembrane</keyword>
<sequence length="251" mass="27835">MVPIKLQTVTRFLNTVDIKRVIEAKILTNICANADQCFRHRSILKSLEYSQLEHLKTDGRYLGTVISLSGRNSGALLFEEHSPLERRDQLNPRLRSDQGTLRYMVKRICKCPTLALSPAFTVVDVTSTRIHLYSPYNQFLTAVNPLSYAFQKPQYGRGMSGIAAGHPSLAPREMLLYDQASRTASAEEALLTHCLLAAELPFAAVRRLAPVVMQHLNYLPRSAMGSIISSTPGIVIVVFIGINVSPKTSPN</sequence>
<name>A0A183B8S1_9TREM</name>
<evidence type="ECO:0000313" key="3">
    <source>
        <dbReference type="Proteomes" id="UP000272942"/>
    </source>
</evidence>
<evidence type="ECO:0000256" key="1">
    <source>
        <dbReference type="SAM" id="Phobius"/>
    </source>
</evidence>
<organism evidence="4">
    <name type="scientific">Echinostoma caproni</name>
    <dbReference type="NCBI Taxonomy" id="27848"/>
    <lineage>
        <taxon>Eukaryota</taxon>
        <taxon>Metazoa</taxon>
        <taxon>Spiralia</taxon>
        <taxon>Lophotrochozoa</taxon>
        <taxon>Platyhelminthes</taxon>
        <taxon>Trematoda</taxon>
        <taxon>Digenea</taxon>
        <taxon>Plagiorchiida</taxon>
        <taxon>Echinostomata</taxon>
        <taxon>Echinostomatoidea</taxon>
        <taxon>Echinostomatidae</taxon>
        <taxon>Echinostoma</taxon>
    </lineage>
</organism>
<dbReference type="AlphaFoldDB" id="A0A183B8S1"/>
<feature type="transmembrane region" description="Helical" evidence="1">
    <location>
        <begin position="223"/>
        <end position="242"/>
    </location>
</feature>
<dbReference type="OrthoDB" id="44277at2759"/>
<dbReference type="Proteomes" id="UP000272942">
    <property type="component" value="Unassembled WGS sequence"/>
</dbReference>
<dbReference type="WBParaSite" id="ECPE_0001564601-mRNA-1">
    <property type="protein sequence ID" value="ECPE_0001564601-mRNA-1"/>
    <property type="gene ID" value="ECPE_0001564601"/>
</dbReference>
<protein>
    <submittedName>
        <fullName evidence="4">PAS domain-containing protein</fullName>
    </submittedName>
</protein>
<reference evidence="2 3" key="2">
    <citation type="submission" date="2018-11" db="EMBL/GenBank/DDBJ databases">
        <authorList>
            <consortium name="Pathogen Informatics"/>
        </authorList>
    </citation>
    <scope>NUCLEOTIDE SEQUENCE [LARGE SCALE GENOMIC DNA]</scope>
    <source>
        <strain evidence="2 3">Egypt</strain>
    </source>
</reference>
<gene>
    <name evidence="2" type="ORF">ECPE_LOCUS15606</name>
</gene>
<proteinExistence type="predicted"/>
<accession>A0A183B8S1</accession>
<keyword evidence="1" id="KW-0472">Membrane</keyword>